<protein>
    <recommendedName>
        <fullName evidence="3">Integron-associated effector binding protein domain-containing protein</fullName>
    </recommendedName>
</protein>
<dbReference type="RefSeq" id="WP_057822298.1">
    <property type="nucleotide sequence ID" value="NZ_AZEC01000019.1"/>
</dbReference>
<accession>A0A0R1MMB2</accession>
<evidence type="ECO:0008006" key="3">
    <source>
        <dbReference type="Google" id="ProtNLM"/>
    </source>
</evidence>
<name>A0A0R1MMB2_9LACO</name>
<dbReference type="EMBL" id="AZEC01000019">
    <property type="protein sequence ID" value="KRL08785.1"/>
    <property type="molecule type" value="Genomic_DNA"/>
</dbReference>
<proteinExistence type="predicted"/>
<gene>
    <name evidence="1" type="ORF">FD09_GL001158</name>
</gene>
<evidence type="ECO:0000313" key="1">
    <source>
        <dbReference type="EMBL" id="KRL08785.1"/>
    </source>
</evidence>
<dbReference type="PATRIC" id="fig|1423792.3.peg.1179"/>
<organism evidence="1 2">
    <name type="scientific">Schleiferilactobacillus perolens DSM 12744</name>
    <dbReference type="NCBI Taxonomy" id="1423792"/>
    <lineage>
        <taxon>Bacteria</taxon>
        <taxon>Bacillati</taxon>
        <taxon>Bacillota</taxon>
        <taxon>Bacilli</taxon>
        <taxon>Lactobacillales</taxon>
        <taxon>Lactobacillaceae</taxon>
        <taxon>Schleiferilactobacillus</taxon>
    </lineage>
</organism>
<dbReference type="STRING" id="1423792.FD09_GL001158"/>
<evidence type="ECO:0000313" key="2">
    <source>
        <dbReference type="Proteomes" id="UP000051330"/>
    </source>
</evidence>
<reference evidence="1 2" key="1">
    <citation type="journal article" date="2015" name="Genome Announc.">
        <title>Expanding the biotechnology potential of lactobacilli through comparative genomics of 213 strains and associated genera.</title>
        <authorList>
            <person name="Sun Z."/>
            <person name="Harris H.M."/>
            <person name="McCann A."/>
            <person name="Guo C."/>
            <person name="Argimon S."/>
            <person name="Zhang W."/>
            <person name="Yang X."/>
            <person name="Jeffery I.B."/>
            <person name="Cooney J.C."/>
            <person name="Kagawa T.F."/>
            <person name="Liu W."/>
            <person name="Song Y."/>
            <person name="Salvetti E."/>
            <person name="Wrobel A."/>
            <person name="Rasinkangas P."/>
            <person name="Parkhill J."/>
            <person name="Rea M.C."/>
            <person name="O'Sullivan O."/>
            <person name="Ritari J."/>
            <person name="Douillard F.P."/>
            <person name="Paul Ross R."/>
            <person name="Yang R."/>
            <person name="Briner A.E."/>
            <person name="Felis G.E."/>
            <person name="de Vos W.M."/>
            <person name="Barrangou R."/>
            <person name="Klaenhammer T.R."/>
            <person name="Caufield P.W."/>
            <person name="Cui Y."/>
            <person name="Zhang H."/>
            <person name="O'Toole P.W."/>
        </authorList>
    </citation>
    <scope>NUCLEOTIDE SEQUENCE [LARGE SCALE GENOMIC DNA]</scope>
    <source>
        <strain evidence="1 2">DSM 12744</strain>
    </source>
</reference>
<comment type="caution">
    <text evidence="1">The sequence shown here is derived from an EMBL/GenBank/DDBJ whole genome shotgun (WGS) entry which is preliminary data.</text>
</comment>
<keyword evidence="2" id="KW-1185">Reference proteome</keyword>
<dbReference type="AlphaFoldDB" id="A0A0R1MMB2"/>
<dbReference type="Proteomes" id="UP000051330">
    <property type="component" value="Unassembled WGS sequence"/>
</dbReference>
<sequence length="152" mass="17293">MSIIQEHPLYMPYLMSTEKDGSPNQWIDGLNEIGSNPMAEGFYQVAPIIVKVREVTSSQFHFTYYMPVIAEPSDLSLSQSGLQYVDKIAVPHALMIRQANHTDDYTAAIRDLELYANENNYPLTGDFYMVVTEVYDTHIFDIFGELEAGRSE</sequence>